<accession>A0A0W0RZU3</accession>
<organism evidence="2 3">
    <name type="scientific">Legionella bozemanae</name>
    <name type="common">Fluoribacter bozemanae</name>
    <dbReference type="NCBI Taxonomy" id="447"/>
    <lineage>
        <taxon>Bacteria</taxon>
        <taxon>Pseudomonadati</taxon>
        <taxon>Pseudomonadota</taxon>
        <taxon>Gammaproteobacteria</taxon>
        <taxon>Legionellales</taxon>
        <taxon>Legionellaceae</taxon>
        <taxon>Legionella</taxon>
    </lineage>
</organism>
<proteinExistence type="predicted"/>
<comment type="caution">
    <text evidence="2">The sequence shown here is derived from an EMBL/GenBank/DDBJ whole genome shotgun (WGS) entry which is preliminary data.</text>
</comment>
<name>A0A0W0RZU3_LEGBO</name>
<dbReference type="AlphaFoldDB" id="A0A0W0RZU3"/>
<feature type="transmembrane region" description="Helical" evidence="1">
    <location>
        <begin position="6"/>
        <end position="27"/>
    </location>
</feature>
<sequence length="106" mass="12237">MNWQKGFSLTEVLISLSLVTTLVLVLLQQQWQSKQLLNQLIFRTQGSQFLDQIEESLVAKVSKLPPIPSPYHLDIQLKNQQLLLHLVWFEQVGSITRQHNFIGSVE</sequence>
<evidence type="ECO:0000256" key="1">
    <source>
        <dbReference type="SAM" id="Phobius"/>
    </source>
</evidence>
<dbReference type="RefSeq" id="WP_058458111.1">
    <property type="nucleotide sequence ID" value="NZ_CAAAIY010000009.1"/>
</dbReference>
<evidence type="ECO:0000313" key="3">
    <source>
        <dbReference type="Proteomes" id="UP000054695"/>
    </source>
</evidence>
<dbReference type="STRING" id="447.Lboz_0413"/>
<reference evidence="2 3" key="1">
    <citation type="submission" date="2015-11" db="EMBL/GenBank/DDBJ databases">
        <title>Genomic analysis of 38 Legionella species identifies large and diverse effector repertoires.</title>
        <authorList>
            <person name="Burstein D."/>
            <person name="Amaro F."/>
            <person name="Zusman T."/>
            <person name="Lifshitz Z."/>
            <person name="Cohen O."/>
            <person name="Gilbert J.A."/>
            <person name="Pupko T."/>
            <person name="Shuman H.A."/>
            <person name="Segal G."/>
        </authorList>
    </citation>
    <scope>NUCLEOTIDE SEQUENCE [LARGE SCALE GENOMIC DNA]</scope>
    <source>
        <strain evidence="2 3">WIGA</strain>
    </source>
</reference>
<dbReference type="EMBL" id="LNXU01000003">
    <property type="protein sequence ID" value="KTC76658.1"/>
    <property type="molecule type" value="Genomic_DNA"/>
</dbReference>
<dbReference type="Proteomes" id="UP000054695">
    <property type="component" value="Unassembled WGS sequence"/>
</dbReference>
<gene>
    <name evidence="2" type="ORF">Lboz_0413</name>
</gene>
<protein>
    <recommendedName>
        <fullName evidence="4">Tfp pilus assembly protein PilV</fullName>
    </recommendedName>
</protein>
<dbReference type="Pfam" id="PF07963">
    <property type="entry name" value="N_methyl"/>
    <property type="match status" value="1"/>
</dbReference>
<keyword evidence="1" id="KW-1133">Transmembrane helix</keyword>
<keyword evidence="1" id="KW-0812">Transmembrane</keyword>
<dbReference type="NCBIfam" id="TIGR02532">
    <property type="entry name" value="IV_pilin_GFxxxE"/>
    <property type="match status" value="1"/>
</dbReference>
<evidence type="ECO:0000313" key="2">
    <source>
        <dbReference type="EMBL" id="KTC76658.1"/>
    </source>
</evidence>
<dbReference type="PATRIC" id="fig|447.4.peg.445"/>
<keyword evidence="1" id="KW-0472">Membrane</keyword>
<evidence type="ECO:0008006" key="4">
    <source>
        <dbReference type="Google" id="ProtNLM"/>
    </source>
</evidence>
<keyword evidence="3" id="KW-1185">Reference proteome</keyword>
<dbReference type="OrthoDB" id="5653530at2"/>
<dbReference type="InterPro" id="IPR012902">
    <property type="entry name" value="N_methyl_site"/>
</dbReference>